<organism evidence="3 4">
    <name type="scientific">Hohenbuehelia grisea</name>
    <dbReference type="NCBI Taxonomy" id="104357"/>
    <lineage>
        <taxon>Eukaryota</taxon>
        <taxon>Fungi</taxon>
        <taxon>Dikarya</taxon>
        <taxon>Basidiomycota</taxon>
        <taxon>Agaricomycotina</taxon>
        <taxon>Agaricomycetes</taxon>
        <taxon>Agaricomycetidae</taxon>
        <taxon>Agaricales</taxon>
        <taxon>Pleurotineae</taxon>
        <taxon>Pleurotaceae</taxon>
        <taxon>Hohenbuehelia</taxon>
    </lineage>
</organism>
<keyword evidence="4" id="KW-1185">Reference proteome</keyword>
<dbReference type="PANTHER" id="PTHR33112">
    <property type="entry name" value="DOMAIN PROTEIN, PUTATIVE-RELATED"/>
    <property type="match status" value="1"/>
</dbReference>
<name>A0ABR3J3W5_9AGAR</name>
<dbReference type="PANTHER" id="PTHR33112:SF9">
    <property type="entry name" value="HETEROKARYON INCOMPATIBILITY DOMAIN-CONTAINING PROTEIN"/>
    <property type="match status" value="1"/>
</dbReference>
<reference evidence="4" key="1">
    <citation type="submission" date="2024-06" db="EMBL/GenBank/DDBJ databases">
        <title>Multi-omics analyses provide insights into the biosynthesis of the anticancer antibiotic pleurotin in Hohenbuehelia grisea.</title>
        <authorList>
            <person name="Weaver J.A."/>
            <person name="Alberti F."/>
        </authorList>
    </citation>
    <scope>NUCLEOTIDE SEQUENCE [LARGE SCALE GENOMIC DNA]</scope>
    <source>
        <strain evidence="4">T-177</strain>
    </source>
</reference>
<dbReference type="EMBL" id="JASNQZ010000012">
    <property type="protein sequence ID" value="KAL0950126.1"/>
    <property type="molecule type" value="Genomic_DNA"/>
</dbReference>
<protein>
    <recommendedName>
        <fullName evidence="2">Heterokaryon incompatibility domain-containing protein</fullName>
    </recommendedName>
</protein>
<evidence type="ECO:0000256" key="1">
    <source>
        <dbReference type="SAM" id="MobiDB-lite"/>
    </source>
</evidence>
<dbReference type="Proteomes" id="UP001556367">
    <property type="component" value="Unassembled WGS sequence"/>
</dbReference>
<comment type="caution">
    <text evidence="3">The sequence shown here is derived from an EMBL/GenBank/DDBJ whole genome shotgun (WGS) entry which is preliminary data.</text>
</comment>
<evidence type="ECO:0000313" key="3">
    <source>
        <dbReference type="EMBL" id="KAL0950126.1"/>
    </source>
</evidence>
<proteinExistence type="predicted"/>
<accession>A0ABR3J3W5</accession>
<dbReference type="Pfam" id="PF06985">
    <property type="entry name" value="HET"/>
    <property type="match status" value="1"/>
</dbReference>
<dbReference type="InterPro" id="IPR010730">
    <property type="entry name" value="HET"/>
</dbReference>
<sequence length="852" mass="94408">MGAQSLLLVPSHQSNANPTLIVLKSMIFGLESIPFKWGSDGGSPKGEENRNSLPDQFPPYGQSGLQRHPISNLDFQAVLESKPPSSGESGQQIEKLAHCLDSNINIVSQSDLLPRQDTLCETCQAGAFTTNASQDPNWIITALTSQHPKYTSANAFYHASDAGKVRYRFKHTISSLESTSSLGCLWCQLVLSLLAEHRDRVSIVSAEVVLDFYRLNEHDNYGLRNGQIWKITLLTKTADTRPTGLPATRHFIPYVDHGKLFYSVVSPHIKVSITDDPLAAIVAARSRIVEVASYSVRELGLHHIEDCALNHRKYGCYAPSESSVLPTRVVDCTNSTYPRLVNTNGVTGKYVALSYVWGQDQPHKTTTRNLTSYLSRIDSSFLPQTIQDAIVFTQSLGIQYLWVDTLCIIQDSATDKAQQLGSMSEIYNNAHVTIIAASALNASEGFLQKRPLSQDRYLPVKSNDGDRVGKLRLWQPTYKASPESVDTRAWCFQERVLSPRAIVFASTTVEFHCNKGPTGLGNSILRESIAKDRLPGILLQPHIARSTAVLPYTEDALRVAWFRSLNKYTSLSLTDPSDKLVAFSAVARRFSRVLRADYVAGLWRPTLMKDLLWSVDCTTVQPRPAVWRAPSWSWAAVDGSIESWETIYSEESDLTLRNILISPVVKPKCFAEVAEVIRCDATVQSEENTFGAVTSGTLVLRAPMMKASARRLTDPGTFNPYMGVMLLGEDGSQITLPERAGHGKPDSFGDWFVSDFSVALLWVERQEQDADSESPQPVGANEDSSVPTSAFSSAYGLMLCPEMNGAQTKYRRIGVIHVVKLSPVTLYRWNDRFVSSSSEKLSRLQKRDAAKD</sequence>
<feature type="region of interest" description="Disordered" evidence="1">
    <location>
        <begin position="39"/>
        <end position="65"/>
    </location>
</feature>
<evidence type="ECO:0000313" key="4">
    <source>
        <dbReference type="Proteomes" id="UP001556367"/>
    </source>
</evidence>
<evidence type="ECO:0000259" key="2">
    <source>
        <dbReference type="Pfam" id="PF06985"/>
    </source>
</evidence>
<gene>
    <name evidence="3" type="ORF">HGRIS_010122</name>
</gene>
<feature type="domain" description="Heterokaryon incompatibility" evidence="2">
    <location>
        <begin position="350"/>
        <end position="494"/>
    </location>
</feature>